<keyword evidence="3" id="KW-0472">Membrane</keyword>
<feature type="transmembrane region" description="Helical" evidence="3">
    <location>
        <begin position="128"/>
        <end position="149"/>
    </location>
</feature>
<dbReference type="InterPro" id="IPR052173">
    <property type="entry name" value="Beta-lactam_resp_regulator"/>
</dbReference>
<dbReference type="CDD" id="cd07341">
    <property type="entry name" value="M56_BlaR1_MecR1_like"/>
    <property type="match status" value="1"/>
</dbReference>
<evidence type="ECO:0000256" key="2">
    <source>
        <dbReference type="SAM" id="MobiDB-lite"/>
    </source>
</evidence>
<comment type="caution">
    <text evidence="5">The sequence shown here is derived from an EMBL/GenBank/DDBJ whole genome shotgun (WGS) entry which is preliminary data.</text>
</comment>
<dbReference type="PANTHER" id="PTHR34978">
    <property type="entry name" value="POSSIBLE SENSOR-TRANSDUCER PROTEIN BLAR"/>
    <property type="match status" value="1"/>
</dbReference>
<keyword evidence="1" id="KW-0175">Coiled coil</keyword>
<feature type="transmembrane region" description="Helical" evidence="3">
    <location>
        <begin position="34"/>
        <end position="54"/>
    </location>
</feature>
<feature type="coiled-coil region" evidence="1">
    <location>
        <begin position="436"/>
        <end position="531"/>
    </location>
</feature>
<keyword evidence="6" id="KW-1185">Reference proteome</keyword>
<name>A0A4Q7PHR8_9FLAO</name>
<feature type="transmembrane region" description="Helical" evidence="3">
    <location>
        <begin position="179"/>
        <end position="198"/>
    </location>
</feature>
<dbReference type="PANTHER" id="PTHR34978:SF3">
    <property type="entry name" value="SLR0241 PROTEIN"/>
    <property type="match status" value="1"/>
</dbReference>
<feature type="transmembrane region" description="Helical" evidence="3">
    <location>
        <begin position="265"/>
        <end position="283"/>
    </location>
</feature>
<keyword evidence="3" id="KW-0812">Transmembrane</keyword>
<feature type="transmembrane region" description="Helical" evidence="3">
    <location>
        <begin position="86"/>
        <end position="107"/>
    </location>
</feature>
<dbReference type="InterPro" id="IPR008756">
    <property type="entry name" value="Peptidase_M56"/>
</dbReference>
<dbReference type="OrthoDB" id="1522859at2"/>
<dbReference type="Pfam" id="PF05569">
    <property type="entry name" value="Peptidase_M56"/>
    <property type="match status" value="1"/>
</dbReference>
<keyword evidence="3" id="KW-1133">Transmembrane helix</keyword>
<sequence>MIAYIIKSLLCLLVLWSFYRLVLEKEKFHTIKRFYLIFSLVFSLVIPMITFSYTEEVRYDPSELLMEGDELITYTVVPKKSSETDFTLYLSLLIAYLLGVVVFAIRFGRNLYSLFKTVATNEKKKDVIHTNVLLNKTIIPYSFLTYIFLPKNDFESGAIPEEIMLHEKAHVVQKHSWDILAIELIQVFFWFNPLFILFKKAIQLNHEFLADQSVVKKNFSIKNYLHMLVEYPVSPNQAALSSPINYSLTKKRIFMMTKQFSKTRAVTRLLLLVPVLALCMFFFNNEIRAEEKNTWEPTTTLAVEQDNNLKIKIEGSSVQVNGQTTSLNNFAKTIDQITSTWSPAEIAGANVTIKINNADEELLNKLNKEYRTSKFYQANPERHELIPPPPPSPVVTANNKNTTRIPPPPPAKKAGEPRMPPPPPKPVAPKAGKQDIKEMERTIAEAREVAFRAEREAMIAMNSSEQAREKAMLRAEKAMRKAEEARRRAEIRMQEAEVRRIETTVRRQQHLENQSVEVERIRQLAREEAEKARVIAREYAEVAREQAMEAREVAREHAMIAREEALIMAKEARERAMVEAMRARESALRETRAVRKEYNMDREDLLKAQEKALKKQLKTVKKQLKKEKKANKN</sequence>
<organism evidence="5 6">
    <name type="scientific">Aquimarina brevivitae</name>
    <dbReference type="NCBI Taxonomy" id="323412"/>
    <lineage>
        <taxon>Bacteria</taxon>
        <taxon>Pseudomonadati</taxon>
        <taxon>Bacteroidota</taxon>
        <taxon>Flavobacteriia</taxon>
        <taxon>Flavobacteriales</taxon>
        <taxon>Flavobacteriaceae</taxon>
        <taxon>Aquimarina</taxon>
    </lineage>
</organism>
<evidence type="ECO:0000313" key="6">
    <source>
        <dbReference type="Proteomes" id="UP000292262"/>
    </source>
</evidence>
<feature type="region of interest" description="Disordered" evidence="2">
    <location>
        <begin position="378"/>
        <end position="434"/>
    </location>
</feature>
<dbReference type="RefSeq" id="WP_130285538.1">
    <property type="nucleotide sequence ID" value="NZ_SGXE01000001.1"/>
</dbReference>
<dbReference type="EMBL" id="SGXE01000001">
    <property type="protein sequence ID" value="RZS99717.1"/>
    <property type="molecule type" value="Genomic_DNA"/>
</dbReference>
<protein>
    <submittedName>
        <fullName evidence="5">Beta-lactamase regulating signal transducer with metallopeptidase domain</fullName>
    </submittedName>
</protein>
<feature type="coiled-coil region" evidence="1">
    <location>
        <begin position="603"/>
        <end position="630"/>
    </location>
</feature>
<evidence type="ECO:0000313" key="5">
    <source>
        <dbReference type="EMBL" id="RZS99717.1"/>
    </source>
</evidence>
<evidence type="ECO:0000259" key="4">
    <source>
        <dbReference type="Pfam" id="PF05569"/>
    </source>
</evidence>
<reference evidence="5 6" key="1">
    <citation type="submission" date="2019-02" db="EMBL/GenBank/DDBJ databases">
        <title>Genomic Encyclopedia of Type Strains, Phase IV (KMG-IV): sequencing the most valuable type-strain genomes for metagenomic binning, comparative biology and taxonomic classification.</title>
        <authorList>
            <person name="Goeker M."/>
        </authorList>
    </citation>
    <scope>NUCLEOTIDE SEQUENCE [LARGE SCALE GENOMIC DNA]</scope>
    <source>
        <strain evidence="5 6">DSM 17196</strain>
    </source>
</reference>
<gene>
    <name evidence="5" type="ORF">EV197_0941</name>
</gene>
<evidence type="ECO:0000256" key="3">
    <source>
        <dbReference type="SAM" id="Phobius"/>
    </source>
</evidence>
<feature type="compositionally biased region" description="Pro residues" evidence="2">
    <location>
        <begin position="418"/>
        <end position="427"/>
    </location>
</feature>
<feature type="domain" description="Peptidase M56" evidence="4">
    <location>
        <begin position="129"/>
        <end position="255"/>
    </location>
</feature>
<feature type="compositionally biased region" description="Polar residues" evidence="2">
    <location>
        <begin position="395"/>
        <end position="404"/>
    </location>
</feature>
<feature type="transmembrane region" description="Helical" evidence="3">
    <location>
        <begin position="6"/>
        <end position="22"/>
    </location>
</feature>
<dbReference type="AlphaFoldDB" id="A0A4Q7PHR8"/>
<evidence type="ECO:0000256" key="1">
    <source>
        <dbReference type="SAM" id="Coils"/>
    </source>
</evidence>
<proteinExistence type="predicted"/>
<dbReference type="Proteomes" id="UP000292262">
    <property type="component" value="Unassembled WGS sequence"/>
</dbReference>
<accession>A0A4Q7PHR8</accession>